<dbReference type="Proteomes" id="UP000004491">
    <property type="component" value="Unassembled WGS sequence"/>
</dbReference>
<keyword evidence="1" id="KW-0812">Transmembrane</keyword>
<evidence type="ECO:0000313" key="3">
    <source>
        <dbReference type="Proteomes" id="UP000004491"/>
    </source>
</evidence>
<feature type="transmembrane region" description="Helical" evidence="1">
    <location>
        <begin position="98"/>
        <end position="118"/>
    </location>
</feature>
<keyword evidence="1" id="KW-1133">Transmembrane helix</keyword>
<feature type="transmembrane region" description="Helical" evidence="1">
    <location>
        <begin position="130"/>
        <end position="148"/>
    </location>
</feature>
<sequence>MTLQKARARIARSASSASRACGLSLSMMRAAVLSSDQNLWSAVMCITPLTSFNQQAHRDPTWWDRVCWSPLSLLSLEGVLGFSLAVWAGLSLELAPQAFNLLYGVLPFFLFGLLLQHYPRWLRSRAVAQLRFSVIGLLLLTAQLFWLLNAWDLIGLLPYLIALSAAWYLLLDGLRQLYRLAPGNGYRHERWINHALGLGALLFLLGGVGGLSGEFAVLWLSILLGLGLFLLPTLLLFWLRLRLS</sequence>
<dbReference type="AlphaFoldDB" id="G2DEB1"/>
<protein>
    <submittedName>
        <fullName evidence="2">Uncharacterized protein</fullName>
    </submittedName>
</protein>
<keyword evidence="1" id="KW-0472">Membrane</keyword>
<accession>G2DEB1</accession>
<proteinExistence type="predicted"/>
<gene>
    <name evidence="2" type="ORF">Rifp1Sym_bx00220</name>
</gene>
<evidence type="ECO:0000256" key="1">
    <source>
        <dbReference type="SAM" id="Phobius"/>
    </source>
</evidence>
<dbReference type="EMBL" id="AFOC01000051">
    <property type="protein sequence ID" value="EGV51060.1"/>
    <property type="molecule type" value="Genomic_DNA"/>
</dbReference>
<feature type="transmembrane region" description="Helical" evidence="1">
    <location>
        <begin position="191"/>
        <end position="211"/>
    </location>
</feature>
<comment type="caution">
    <text evidence="2">The sequence shown here is derived from an EMBL/GenBank/DDBJ whole genome shotgun (WGS) entry which is preliminary data.</text>
</comment>
<feature type="transmembrane region" description="Helical" evidence="1">
    <location>
        <begin position="217"/>
        <end position="239"/>
    </location>
</feature>
<feature type="transmembrane region" description="Helical" evidence="1">
    <location>
        <begin position="71"/>
        <end position="92"/>
    </location>
</feature>
<reference evidence="2" key="1">
    <citation type="journal article" date="2011" name="ISME J.">
        <title>The endosymbionts of the deep-sea tubeworms Riftia pachyptila and Tevnia jerichonana share an identical physiology as revealed by proteogenomic analyses.</title>
        <authorList>
            <person name="Gardebrecht A."/>
            <person name="Markert S."/>
            <person name="Felbeck H."/>
            <person name="Thuermer A."/>
            <person name="Albrecht D."/>
            <person name="Wollherr A."/>
            <person name="Kabisch J."/>
            <person name="Lehmann R."/>
            <person name="Daniel R."/>
            <person name="Liesegang H."/>
            <person name="Hecker M."/>
            <person name="Sievert S.M."/>
            <person name="Schweder T."/>
        </authorList>
    </citation>
    <scope>NUCLEOTIDE SEQUENCE [LARGE SCALE GENOMIC DNA]</scope>
</reference>
<evidence type="ECO:0000313" key="2">
    <source>
        <dbReference type="EMBL" id="EGV51060.1"/>
    </source>
</evidence>
<feature type="transmembrane region" description="Helical" evidence="1">
    <location>
        <begin position="154"/>
        <end position="171"/>
    </location>
</feature>
<organism evidence="2 3">
    <name type="scientific">endosymbiont of Riftia pachyptila</name>
    <name type="common">vent Ph05</name>
    <dbReference type="NCBI Taxonomy" id="1048808"/>
    <lineage>
        <taxon>Bacteria</taxon>
        <taxon>Pseudomonadati</taxon>
        <taxon>Pseudomonadota</taxon>
        <taxon>Gammaproteobacteria</taxon>
        <taxon>sulfur-oxidizing symbionts</taxon>
    </lineage>
</organism>
<name>G2DEB1_9GAMM</name>
<keyword evidence="3" id="KW-1185">Reference proteome</keyword>